<protein>
    <submittedName>
        <fullName evidence="4">Peroxiredoxin</fullName>
    </submittedName>
</protein>
<dbReference type="GO" id="GO:0016209">
    <property type="term" value="F:antioxidant activity"/>
    <property type="evidence" value="ECO:0007669"/>
    <property type="project" value="InterPro"/>
</dbReference>
<dbReference type="PROSITE" id="PS51352">
    <property type="entry name" value="THIOREDOXIN_2"/>
    <property type="match status" value="1"/>
</dbReference>
<dbReference type="Pfam" id="PF00578">
    <property type="entry name" value="AhpC-TSA"/>
    <property type="match status" value="1"/>
</dbReference>
<sequence>MIAAIAAPAIAEPKVGDRLPSGFQPADQSGTPQPLASLAGPRGLVLVLARSAGWCPYCQVQMRDLAGAVGPLAAKGYRLAALTYDNPTVLAKFASRQSIPYPLLSDPGGVIIRSLGLTDPTYPPGNMAHGVPRPTIMVVDPAGRIEAINISRDYRERPTTAEVVAMAGAPTK</sequence>
<dbReference type="AlphaFoldDB" id="A0A841LA01"/>
<organism evidence="4 5">
    <name type="scientific">Polymorphobacter multimanifer</name>
    <dbReference type="NCBI Taxonomy" id="1070431"/>
    <lineage>
        <taxon>Bacteria</taxon>
        <taxon>Pseudomonadati</taxon>
        <taxon>Pseudomonadota</taxon>
        <taxon>Alphaproteobacteria</taxon>
        <taxon>Sphingomonadales</taxon>
        <taxon>Sphingosinicellaceae</taxon>
        <taxon>Polymorphobacter</taxon>
    </lineage>
</organism>
<dbReference type="Proteomes" id="UP000538147">
    <property type="component" value="Unassembled WGS sequence"/>
</dbReference>
<dbReference type="PANTHER" id="PTHR43110">
    <property type="entry name" value="THIOL PEROXIDASE"/>
    <property type="match status" value="1"/>
</dbReference>
<feature type="domain" description="Thioredoxin" evidence="3">
    <location>
        <begin position="13"/>
        <end position="172"/>
    </location>
</feature>
<evidence type="ECO:0000256" key="1">
    <source>
        <dbReference type="ARBA" id="ARBA00023284"/>
    </source>
</evidence>
<dbReference type="RefSeq" id="WP_184203201.1">
    <property type="nucleotide sequence ID" value="NZ_BMOX01000097.1"/>
</dbReference>
<dbReference type="GO" id="GO:0016491">
    <property type="term" value="F:oxidoreductase activity"/>
    <property type="evidence" value="ECO:0007669"/>
    <property type="project" value="InterPro"/>
</dbReference>
<dbReference type="InterPro" id="IPR000866">
    <property type="entry name" value="AhpC/TSA"/>
</dbReference>
<dbReference type="SUPFAM" id="SSF52833">
    <property type="entry name" value="Thioredoxin-like"/>
    <property type="match status" value="1"/>
</dbReference>
<keyword evidence="1" id="KW-0676">Redox-active center</keyword>
<evidence type="ECO:0000313" key="5">
    <source>
        <dbReference type="Proteomes" id="UP000538147"/>
    </source>
</evidence>
<proteinExistence type="predicted"/>
<evidence type="ECO:0000313" key="4">
    <source>
        <dbReference type="EMBL" id="MBB6229477.1"/>
    </source>
</evidence>
<reference evidence="4 5" key="1">
    <citation type="submission" date="2020-08" db="EMBL/GenBank/DDBJ databases">
        <title>Genomic Encyclopedia of Type Strains, Phase IV (KMG-IV): sequencing the most valuable type-strain genomes for metagenomic binning, comparative biology and taxonomic classification.</title>
        <authorList>
            <person name="Goeker M."/>
        </authorList>
    </citation>
    <scope>NUCLEOTIDE SEQUENCE [LARGE SCALE GENOMIC DNA]</scope>
    <source>
        <strain evidence="4 5">DSM 102189</strain>
    </source>
</reference>
<keyword evidence="5" id="KW-1185">Reference proteome</keyword>
<dbReference type="Gene3D" id="3.40.30.10">
    <property type="entry name" value="Glutaredoxin"/>
    <property type="match status" value="1"/>
</dbReference>
<dbReference type="PANTHER" id="PTHR43110:SF1">
    <property type="entry name" value="THIOL PEROXIDASE"/>
    <property type="match status" value="1"/>
</dbReference>
<feature type="region of interest" description="Disordered" evidence="2">
    <location>
        <begin position="16"/>
        <end position="35"/>
    </location>
</feature>
<name>A0A841LA01_9SPHN</name>
<dbReference type="EMBL" id="JACIIV010000055">
    <property type="protein sequence ID" value="MBB6229477.1"/>
    <property type="molecule type" value="Genomic_DNA"/>
</dbReference>
<gene>
    <name evidence="4" type="ORF">FHS79_003680</name>
</gene>
<evidence type="ECO:0000256" key="2">
    <source>
        <dbReference type="SAM" id="MobiDB-lite"/>
    </source>
</evidence>
<dbReference type="InterPro" id="IPR050455">
    <property type="entry name" value="Tpx_Peroxidase_subfamily"/>
</dbReference>
<comment type="caution">
    <text evidence="4">The sequence shown here is derived from an EMBL/GenBank/DDBJ whole genome shotgun (WGS) entry which is preliminary data.</text>
</comment>
<dbReference type="InterPro" id="IPR036249">
    <property type="entry name" value="Thioredoxin-like_sf"/>
</dbReference>
<accession>A0A841LA01</accession>
<dbReference type="InterPro" id="IPR013766">
    <property type="entry name" value="Thioredoxin_domain"/>
</dbReference>
<evidence type="ECO:0000259" key="3">
    <source>
        <dbReference type="PROSITE" id="PS51352"/>
    </source>
</evidence>